<sequence>MFIVSLASFAVGTVAGTFYADKLKPCYSGIFTKAHEVWTQKVLVHKSSAQRAFSCAHMNSAQSSFFWQTCHMCAVLKLEGR</sequence>
<evidence type="ECO:0008006" key="3">
    <source>
        <dbReference type="Google" id="ProtNLM"/>
    </source>
</evidence>
<proteinExistence type="evidence at transcript level"/>
<accession>A7WQQ9</accession>
<evidence type="ECO:0000313" key="2">
    <source>
        <dbReference type="EMBL" id="ABV22498.1"/>
    </source>
</evidence>
<dbReference type="EMBL" id="EF134401">
    <property type="protein sequence ID" value="ABV22498.1"/>
    <property type="molecule type" value="mRNA"/>
</dbReference>
<reference evidence="2" key="1">
    <citation type="journal article" date="2007" name="Proc. Natl. Acad. Sci. U.S.A.">
        <title>Spliced leader RNA trans-splicing in dinoflagellates.</title>
        <authorList>
            <person name="Zhang H."/>
            <person name="Hou Y."/>
            <person name="Miranda L."/>
            <person name="Campbell D.A."/>
            <person name="Sturm N.R."/>
            <person name="Gaasterland T."/>
            <person name="Lin S."/>
        </authorList>
    </citation>
    <scope>NUCLEOTIDE SEQUENCE</scope>
    <source>
        <strain evidence="2">Ppi-131-1</strain>
    </source>
</reference>
<organism evidence="2">
    <name type="scientific">Pfiesteria piscicida</name>
    <name type="common">Phantom dinoflagellate</name>
    <dbReference type="NCBI Taxonomy" id="71001"/>
    <lineage>
        <taxon>Eukaryota</taxon>
        <taxon>Sar</taxon>
        <taxon>Alveolata</taxon>
        <taxon>Dinophyceae</taxon>
        <taxon>Peridiniales</taxon>
        <taxon>Pfiesteriaceae</taxon>
        <taxon>Pfiesteria</taxon>
    </lineage>
</organism>
<name>A7WQQ9_PFIPI</name>
<protein>
    <recommendedName>
        <fullName evidence="3">Secreted protein</fullName>
    </recommendedName>
</protein>
<keyword evidence="1" id="KW-0732">Signal</keyword>
<evidence type="ECO:0000256" key="1">
    <source>
        <dbReference type="SAM" id="SignalP"/>
    </source>
</evidence>
<dbReference type="AlphaFoldDB" id="A7WQQ9"/>
<feature type="signal peptide" evidence="1">
    <location>
        <begin position="1"/>
        <end position="15"/>
    </location>
</feature>
<feature type="chain" id="PRO_5012813340" description="Secreted protein" evidence="1">
    <location>
        <begin position="16"/>
        <end position="81"/>
    </location>
</feature>